<dbReference type="PROSITE" id="PS50878">
    <property type="entry name" value="RT_POL"/>
    <property type="match status" value="1"/>
</dbReference>
<keyword evidence="4" id="KW-1185">Reference proteome</keyword>
<name>A0A5D0QUU6_9FLAO</name>
<dbReference type="InterPro" id="IPR000477">
    <property type="entry name" value="RT_dom"/>
</dbReference>
<proteinExistence type="inferred from homology"/>
<protein>
    <submittedName>
        <fullName evidence="3">RNA-directed DNA polymerase</fullName>
    </submittedName>
</protein>
<evidence type="ECO:0000259" key="2">
    <source>
        <dbReference type="PROSITE" id="PS50878"/>
    </source>
</evidence>
<comment type="caution">
    <text evidence="3">The sequence shown here is derived from an EMBL/GenBank/DDBJ whole genome shotgun (WGS) entry which is preliminary data.</text>
</comment>
<evidence type="ECO:0000313" key="4">
    <source>
        <dbReference type="Proteomes" id="UP000324358"/>
    </source>
</evidence>
<sequence>MKKSTYEYCFSESSLKLSWERVISSVGADAKDYFGIGVFNNDTDRMLASLSELLLSDKYQPKRPFKYFEPKKNGTQRTKTVLDIEDALVFQAISNHIAELEYSNLIETNKCVFGSVLNKNVSKGVELLDEEPDDFYFFEFYVEPYNRFINSINETIETGNVTHILETDITGFFDTIPHSTILLELRNRNIDVKILDVLSKCLNVWSGTRDSATFGVGIPQGPAGSFLIANIILDSLDRLAIKKSLHYYRFMDDIRIYGKSRKELVQCLVEIDRHLKSKSLCLNSEKTLIELIDEHNSGKEKFLDDYGISIKDESIEEINREVLEQNITQFGEKKDDFGGLNPKQYISLYKMALKDYEQKLNQFHRKNKKKDFWLIETSEMREFLTFSQKWRTIVKILIDETDYKPKESMINVWLFGIRAFNWKTNNFVWNLQLYENLSNVYNDIFTVFDEFDTYEWIQYQILSIFKNASYLNIDEQQRLLQSIPKTESPLVRLGYFKILLETIKTDTKFFQSVAELIKEEKNVYVKNSILNSINKSQLKIPIATLKNWFL</sequence>
<dbReference type="RefSeq" id="WP_066253065.1">
    <property type="nucleotide sequence ID" value="NZ_VSKL01000005.1"/>
</dbReference>
<comment type="similarity">
    <text evidence="1">Belongs to the bacterial reverse transcriptase family.</text>
</comment>
<keyword evidence="3" id="KW-0695">RNA-directed DNA polymerase</keyword>
<evidence type="ECO:0000256" key="1">
    <source>
        <dbReference type="ARBA" id="ARBA00034120"/>
    </source>
</evidence>
<dbReference type="EMBL" id="VSKL01000005">
    <property type="protein sequence ID" value="TYB71974.1"/>
    <property type="molecule type" value="Genomic_DNA"/>
</dbReference>
<dbReference type="AlphaFoldDB" id="A0A5D0QUU6"/>
<reference evidence="3 4" key="1">
    <citation type="submission" date="2019-08" db="EMBL/GenBank/DDBJ databases">
        <title>Genomes of Antarctic Bizionia species.</title>
        <authorList>
            <person name="Bowman J.P."/>
        </authorList>
    </citation>
    <scope>NUCLEOTIDE SEQUENCE [LARGE SCALE GENOMIC DNA]</scope>
    <source>
        <strain evidence="3 4">APA-1</strain>
    </source>
</reference>
<keyword evidence="3" id="KW-0808">Transferase</keyword>
<dbReference type="PANTHER" id="PTHR34047:SF8">
    <property type="entry name" value="PROTEIN YKFC"/>
    <property type="match status" value="1"/>
</dbReference>
<dbReference type="OrthoDB" id="9780724at2"/>
<dbReference type="SUPFAM" id="SSF56672">
    <property type="entry name" value="DNA/RNA polymerases"/>
    <property type="match status" value="1"/>
</dbReference>
<evidence type="ECO:0000313" key="3">
    <source>
        <dbReference type="EMBL" id="TYB71974.1"/>
    </source>
</evidence>
<dbReference type="CDD" id="cd01646">
    <property type="entry name" value="RT_Bac_retron_I"/>
    <property type="match status" value="1"/>
</dbReference>
<accession>A0A5D0QUU6</accession>
<organism evidence="3 4">
    <name type="scientific">Bizionia algoritergicola</name>
    <dbReference type="NCBI Taxonomy" id="291187"/>
    <lineage>
        <taxon>Bacteria</taxon>
        <taxon>Pseudomonadati</taxon>
        <taxon>Bacteroidota</taxon>
        <taxon>Flavobacteriia</taxon>
        <taxon>Flavobacteriales</taxon>
        <taxon>Flavobacteriaceae</taxon>
        <taxon>Bizionia</taxon>
    </lineage>
</organism>
<feature type="domain" description="Reverse transcriptase" evidence="2">
    <location>
        <begin position="1"/>
        <end position="310"/>
    </location>
</feature>
<dbReference type="InterPro" id="IPR051083">
    <property type="entry name" value="GrpII_Intron_Splice-Mob/Def"/>
</dbReference>
<dbReference type="GO" id="GO:0003964">
    <property type="term" value="F:RNA-directed DNA polymerase activity"/>
    <property type="evidence" value="ECO:0007669"/>
    <property type="project" value="UniProtKB-KW"/>
</dbReference>
<gene>
    <name evidence="3" type="ORF">ES675_12465</name>
</gene>
<dbReference type="Pfam" id="PF00078">
    <property type="entry name" value="RVT_1"/>
    <property type="match status" value="1"/>
</dbReference>
<dbReference type="Proteomes" id="UP000324358">
    <property type="component" value="Unassembled WGS sequence"/>
</dbReference>
<dbReference type="PANTHER" id="PTHR34047">
    <property type="entry name" value="NUCLEAR INTRON MATURASE 1, MITOCHONDRIAL-RELATED"/>
    <property type="match status" value="1"/>
</dbReference>
<dbReference type="InterPro" id="IPR043502">
    <property type="entry name" value="DNA/RNA_pol_sf"/>
</dbReference>
<keyword evidence="3" id="KW-0548">Nucleotidyltransferase</keyword>